<dbReference type="STRING" id="1142394.PSMK_21720"/>
<dbReference type="InterPro" id="IPR051472">
    <property type="entry name" value="T3SS_Stator/FliH"/>
</dbReference>
<dbReference type="PANTHER" id="PTHR34982:SF1">
    <property type="entry name" value="FLAGELLAR ASSEMBLY PROTEIN FLIH"/>
    <property type="match status" value="1"/>
</dbReference>
<evidence type="ECO:0000256" key="7">
    <source>
        <dbReference type="ARBA" id="ARBA00023225"/>
    </source>
</evidence>
<dbReference type="HOGENOM" id="CLU_1081215_0_0_0"/>
<comment type="similarity">
    <text evidence="2">Belongs to the FliH family.</text>
</comment>
<keyword evidence="6" id="KW-0653">Protein transport</keyword>
<keyword evidence="10" id="KW-0282">Flagellum</keyword>
<sequence>MPLLKKNPAGSPHAVVLDLTDLGRQAQRLREAVRAEAEGVLEAAKEQAAGLAAVAEAAAREEGEAAGRAQGHAAGLEAGREEAREAESARLADVAAVWKEAAEGVASVRESVRLEAETAVLRLALALAEKVVARHLDTQPDAAVDAVREALSHVLEPVQAVVRVAPEELERVKAALPDLAAAGGGAVRVEADAAVPPRGCVVTHGAGRVDAGVATKLERLAVLLLGERAEAAEAAEGRPPEEAAPAAAEGAAAGEGA</sequence>
<feature type="region of interest" description="Disordered" evidence="8">
    <location>
        <begin position="231"/>
        <end position="257"/>
    </location>
</feature>
<dbReference type="EMBL" id="AP012338">
    <property type="protein sequence ID" value="BAM04331.1"/>
    <property type="molecule type" value="Genomic_DNA"/>
</dbReference>
<gene>
    <name evidence="10" type="primary">fliH</name>
    <name evidence="10" type="ordered locus">PSMK_21720</name>
</gene>
<evidence type="ECO:0000256" key="3">
    <source>
        <dbReference type="ARBA" id="ARBA00016507"/>
    </source>
</evidence>
<dbReference type="Pfam" id="PF02108">
    <property type="entry name" value="FliH"/>
    <property type="match status" value="1"/>
</dbReference>
<comment type="function">
    <text evidence="1">Needed for flagellar regrowth and assembly.</text>
</comment>
<proteinExistence type="inferred from homology"/>
<evidence type="ECO:0000256" key="8">
    <source>
        <dbReference type="SAM" id="MobiDB-lite"/>
    </source>
</evidence>
<name>I0IGE3_PHYMF</name>
<reference evidence="10 11" key="1">
    <citation type="submission" date="2012-02" db="EMBL/GenBank/DDBJ databases">
        <title>Complete genome sequence of Phycisphaera mikurensis NBRC 102666.</title>
        <authorList>
            <person name="Ankai A."/>
            <person name="Hosoyama A."/>
            <person name="Terui Y."/>
            <person name="Sekine M."/>
            <person name="Fukai R."/>
            <person name="Kato Y."/>
            <person name="Nakamura S."/>
            <person name="Yamada-Narita S."/>
            <person name="Kawakoshi A."/>
            <person name="Fukunaga Y."/>
            <person name="Yamazaki S."/>
            <person name="Fujita N."/>
        </authorList>
    </citation>
    <scope>NUCLEOTIDE SEQUENCE [LARGE SCALE GENOMIC DNA]</scope>
    <source>
        <strain evidence="11">NBRC 102666 / KCTC 22515 / FYK2301M01</strain>
    </source>
</reference>
<evidence type="ECO:0000313" key="10">
    <source>
        <dbReference type="EMBL" id="BAM04331.1"/>
    </source>
</evidence>
<keyword evidence="5" id="KW-1005">Bacterial flagellum biogenesis</keyword>
<evidence type="ECO:0000313" key="11">
    <source>
        <dbReference type="Proteomes" id="UP000007881"/>
    </source>
</evidence>
<evidence type="ECO:0000256" key="6">
    <source>
        <dbReference type="ARBA" id="ARBA00022927"/>
    </source>
</evidence>
<dbReference type="KEGG" id="phm:PSMK_21720"/>
<evidence type="ECO:0000256" key="1">
    <source>
        <dbReference type="ARBA" id="ARBA00003041"/>
    </source>
</evidence>
<accession>I0IGE3</accession>
<evidence type="ECO:0000256" key="4">
    <source>
        <dbReference type="ARBA" id="ARBA00022448"/>
    </source>
</evidence>
<evidence type="ECO:0000259" key="9">
    <source>
        <dbReference type="Pfam" id="PF02108"/>
    </source>
</evidence>
<keyword evidence="7" id="KW-1006">Bacterial flagellum protein export</keyword>
<dbReference type="GO" id="GO:0044781">
    <property type="term" value="P:bacterial-type flagellum organization"/>
    <property type="evidence" value="ECO:0007669"/>
    <property type="project" value="UniProtKB-KW"/>
</dbReference>
<keyword evidence="4" id="KW-0813">Transport</keyword>
<keyword evidence="10" id="KW-0969">Cilium</keyword>
<keyword evidence="11" id="KW-1185">Reference proteome</keyword>
<evidence type="ECO:0000256" key="2">
    <source>
        <dbReference type="ARBA" id="ARBA00006602"/>
    </source>
</evidence>
<dbReference type="InterPro" id="IPR018035">
    <property type="entry name" value="Flagellar_FliH/T3SS_HrpE"/>
</dbReference>
<feature type="compositionally biased region" description="Low complexity" evidence="8">
    <location>
        <begin position="243"/>
        <end position="257"/>
    </location>
</feature>
<dbReference type="AlphaFoldDB" id="I0IGE3"/>
<protein>
    <recommendedName>
        <fullName evidence="3">Flagellar assembly protein FliH</fullName>
    </recommendedName>
</protein>
<organism evidence="10 11">
    <name type="scientific">Phycisphaera mikurensis (strain NBRC 102666 / KCTC 22515 / FYK2301M01)</name>
    <dbReference type="NCBI Taxonomy" id="1142394"/>
    <lineage>
        <taxon>Bacteria</taxon>
        <taxon>Pseudomonadati</taxon>
        <taxon>Planctomycetota</taxon>
        <taxon>Phycisphaerae</taxon>
        <taxon>Phycisphaerales</taxon>
        <taxon>Phycisphaeraceae</taxon>
        <taxon>Phycisphaera</taxon>
    </lineage>
</organism>
<feature type="compositionally biased region" description="Low complexity" evidence="8">
    <location>
        <begin position="66"/>
        <end position="77"/>
    </location>
</feature>
<feature type="region of interest" description="Disordered" evidence="8">
    <location>
        <begin position="63"/>
        <end position="82"/>
    </location>
</feature>
<feature type="domain" description="Flagellar assembly protein FliH/Type III secretion system HrpE" evidence="9">
    <location>
        <begin position="103"/>
        <end position="220"/>
    </location>
</feature>
<keyword evidence="10" id="KW-0966">Cell projection</keyword>
<dbReference type="GO" id="GO:0005829">
    <property type="term" value="C:cytosol"/>
    <property type="evidence" value="ECO:0007669"/>
    <property type="project" value="TreeGrafter"/>
</dbReference>
<dbReference type="RefSeq" id="WP_014437549.1">
    <property type="nucleotide sequence ID" value="NC_017080.1"/>
</dbReference>
<feature type="compositionally biased region" description="Basic and acidic residues" evidence="8">
    <location>
        <begin position="231"/>
        <end position="241"/>
    </location>
</feature>
<dbReference type="Proteomes" id="UP000007881">
    <property type="component" value="Chromosome"/>
</dbReference>
<dbReference type="eggNOG" id="COG1317">
    <property type="taxonomic scope" value="Bacteria"/>
</dbReference>
<dbReference type="GO" id="GO:0015031">
    <property type="term" value="P:protein transport"/>
    <property type="evidence" value="ECO:0007669"/>
    <property type="project" value="UniProtKB-KW"/>
</dbReference>
<evidence type="ECO:0000256" key="5">
    <source>
        <dbReference type="ARBA" id="ARBA00022795"/>
    </source>
</evidence>
<dbReference type="PANTHER" id="PTHR34982">
    <property type="entry name" value="YOP PROTEINS TRANSLOCATION PROTEIN L"/>
    <property type="match status" value="1"/>
</dbReference>